<dbReference type="GO" id="GO:0046854">
    <property type="term" value="P:phosphatidylinositol phosphate biosynthetic process"/>
    <property type="evidence" value="ECO:0007669"/>
    <property type="project" value="InterPro"/>
</dbReference>
<evidence type="ECO:0000256" key="3">
    <source>
        <dbReference type="ARBA" id="ARBA00022475"/>
    </source>
</evidence>
<feature type="binding site" evidence="9">
    <location>
        <position position="216"/>
    </location>
    <ligand>
        <name>substrate</name>
    </ligand>
</feature>
<feature type="binding site" evidence="9">
    <location>
        <position position="216"/>
    </location>
    <ligand>
        <name>Mg(2+)</name>
        <dbReference type="ChEBI" id="CHEBI:18420"/>
        <label>2</label>
    </ligand>
</feature>
<dbReference type="PROSITE" id="PS00630">
    <property type="entry name" value="IMP_2"/>
    <property type="match status" value="1"/>
</dbReference>
<dbReference type="RefSeq" id="WP_084119574.1">
    <property type="nucleotide sequence ID" value="NZ_LT838813.1"/>
</dbReference>
<comment type="function">
    <text evidence="9">Converts adenosine-3',5'-bisphosphate (PAP) to AMP.</text>
</comment>
<evidence type="ECO:0000313" key="12">
    <source>
        <dbReference type="Proteomes" id="UP000192333"/>
    </source>
</evidence>
<evidence type="ECO:0000256" key="8">
    <source>
        <dbReference type="ARBA" id="ARBA00023136"/>
    </source>
</evidence>
<keyword evidence="6 9" id="KW-0378">Hydrolase</keyword>
<dbReference type="GO" id="GO:0008441">
    <property type="term" value="F:3'(2'),5'-bisphosphate nucleotidase activity"/>
    <property type="evidence" value="ECO:0007669"/>
    <property type="project" value="UniProtKB-UniRule"/>
</dbReference>
<evidence type="ECO:0000256" key="10">
    <source>
        <dbReference type="PIRSR" id="PIRSR600760-2"/>
    </source>
</evidence>
<dbReference type="InterPro" id="IPR050725">
    <property type="entry name" value="CysQ/Inositol_MonoPase"/>
</dbReference>
<dbReference type="Proteomes" id="UP000192333">
    <property type="component" value="Chromosome I"/>
</dbReference>
<keyword evidence="5 9" id="KW-0479">Metal-binding</keyword>
<dbReference type="EMBL" id="LT838813">
    <property type="protein sequence ID" value="SMD42811.1"/>
    <property type="molecule type" value="Genomic_DNA"/>
</dbReference>
<dbReference type="AlphaFoldDB" id="A0A1W2H1Q9"/>
<dbReference type="InterPro" id="IPR006240">
    <property type="entry name" value="CysQ"/>
</dbReference>
<feature type="binding site" evidence="10">
    <location>
        <position position="94"/>
    </location>
    <ligand>
        <name>Mg(2+)</name>
        <dbReference type="ChEBI" id="CHEBI:18420"/>
        <label>1</label>
        <note>catalytic</note>
    </ligand>
</feature>
<dbReference type="EC" id="3.1.3.7" evidence="9"/>
<dbReference type="GO" id="GO:0050427">
    <property type="term" value="P:3'-phosphoadenosine 5'-phosphosulfate metabolic process"/>
    <property type="evidence" value="ECO:0007669"/>
    <property type="project" value="TreeGrafter"/>
</dbReference>
<keyword evidence="12" id="KW-1185">Reference proteome</keyword>
<name>A0A1W2H1Q9_9BACT</name>
<evidence type="ECO:0000313" key="11">
    <source>
        <dbReference type="EMBL" id="SMD42811.1"/>
    </source>
</evidence>
<feature type="binding site" evidence="10">
    <location>
        <position position="71"/>
    </location>
    <ligand>
        <name>Mg(2+)</name>
        <dbReference type="ChEBI" id="CHEBI:18420"/>
        <label>1</label>
        <note>catalytic</note>
    </ligand>
</feature>
<dbReference type="InterPro" id="IPR000760">
    <property type="entry name" value="Inositol_monophosphatase-like"/>
</dbReference>
<dbReference type="PRINTS" id="PR00377">
    <property type="entry name" value="IMPHPHTASES"/>
</dbReference>
<reference evidence="12" key="1">
    <citation type="submission" date="2017-04" db="EMBL/GenBank/DDBJ databases">
        <authorList>
            <person name="Varghese N."/>
            <person name="Submissions S."/>
        </authorList>
    </citation>
    <scope>NUCLEOTIDE SEQUENCE [LARGE SCALE GENOMIC DNA]</scope>
    <source>
        <strain evidence="12">DSM 16537</strain>
    </source>
</reference>
<feature type="binding site" evidence="9">
    <location>
        <begin position="93"/>
        <end position="96"/>
    </location>
    <ligand>
        <name>substrate</name>
    </ligand>
</feature>
<dbReference type="Pfam" id="PF00459">
    <property type="entry name" value="Inositol_P"/>
    <property type="match status" value="1"/>
</dbReference>
<keyword evidence="7 9" id="KW-0460">Magnesium</keyword>
<comment type="similarity">
    <text evidence="2 9">Belongs to the inositol monophosphatase superfamily. CysQ family.</text>
</comment>
<dbReference type="InterPro" id="IPR020583">
    <property type="entry name" value="Inositol_monoP_metal-BS"/>
</dbReference>
<comment type="cofactor">
    <cofactor evidence="9 10">
        <name>Mg(2+)</name>
        <dbReference type="ChEBI" id="CHEBI:18420"/>
    </cofactor>
</comment>
<feature type="binding site" evidence="9">
    <location>
        <position position="91"/>
    </location>
    <ligand>
        <name>Mg(2+)</name>
        <dbReference type="ChEBI" id="CHEBI:18420"/>
        <label>2</label>
    </ligand>
</feature>
<gene>
    <name evidence="9" type="primary">cysQ</name>
    <name evidence="11" type="ORF">SAMN00777080_1376</name>
</gene>
<keyword evidence="8 9" id="KW-0472">Membrane</keyword>
<dbReference type="Gene3D" id="3.30.540.10">
    <property type="entry name" value="Fructose-1,6-Bisphosphatase, subunit A, domain 1"/>
    <property type="match status" value="1"/>
</dbReference>
<feature type="binding site" evidence="9">
    <location>
        <position position="71"/>
    </location>
    <ligand>
        <name>substrate</name>
    </ligand>
</feature>
<comment type="subcellular location">
    <subcellularLocation>
        <location evidence="9">Cell membrane</location>
        <topology evidence="9">Peripheral membrane protein</topology>
        <orientation evidence="9">Cytoplasmic side</orientation>
    </subcellularLocation>
</comment>
<evidence type="ECO:0000256" key="5">
    <source>
        <dbReference type="ARBA" id="ARBA00022723"/>
    </source>
</evidence>
<evidence type="ECO:0000256" key="4">
    <source>
        <dbReference type="ARBA" id="ARBA00022519"/>
    </source>
</evidence>
<evidence type="ECO:0000256" key="7">
    <source>
        <dbReference type="ARBA" id="ARBA00022842"/>
    </source>
</evidence>
<sequence length="264" mass="29297">MNSDFKQISILTDLAKSAALKAGKKILEIYHSEEIGLTLKEDQSPLTLADQAAHRLILALLEQTGLPVLSEEGADIPFSVRKDWEYYWLVDPLDGTKEFVKRNGEFTVNIALIHFGKPVMGVVYAPVLDWLYWGSLESGAWKQEGNMEPVRLEKVPDTAIKTIVASRSHMNPETRNFIAKYPEAKVIHMGSSLKITLVAENKAQLYPRFGPTMEWDTAAAHAIVLAMGGKVMAIKGGVSLTYNKPNLLNSDFLVQGFGTADFKF</sequence>
<dbReference type="OrthoDB" id="9772456at2"/>
<evidence type="ECO:0000256" key="6">
    <source>
        <dbReference type="ARBA" id="ARBA00022801"/>
    </source>
</evidence>
<dbReference type="PANTHER" id="PTHR43028:SF5">
    <property type="entry name" value="3'(2'),5'-BISPHOSPHATE NUCLEOTIDASE 1"/>
    <property type="match status" value="1"/>
</dbReference>
<keyword evidence="4" id="KW-0997">Cell inner membrane</keyword>
<dbReference type="GO" id="GO:0000287">
    <property type="term" value="F:magnesium ion binding"/>
    <property type="evidence" value="ECO:0007669"/>
    <property type="project" value="UniProtKB-UniRule"/>
</dbReference>
<dbReference type="SUPFAM" id="SSF56655">
    <property type="entry name" value="Carbohydrate phosphatase"/>
    <property type="match status" value="1"/>
</dbReference>
<dbReference type="PANTHER" id="PTHR43028">
    <property type="entry name" value="3'(2'),5'-BISPHOSPHATE NUCLEOTIDASE 1"/>
    <property type="match status" value="1"/>
</dbReference>
<proteinExistence type="inferred from homology"/>
<dbReference type="NCBIfam" id="TIGR01331">
    <property type="entry name" value="bisphos_cysQ"/>
    <property type="match status" value="1"/>
</dbReference>
<evidence type="ECO:0000256" key="9">
    <source>
        <dbReference type="HAMAP-Rule" id="MF_02095"/>
    </source>
</evidence>
<feature type="binding site" evidence="10">
    <location>
        <position position="216"/>
    </location>
    <ligand>
        <name>Mg(2+)</name>
        <dbReference type="ChEBI" id="CHEBI:18420"/>
        <label>1</label>
        <note>catalytic</note>
    </ligand>
</feature>
<feature type="binding site" evidence="9">
    <location>
        <position position="71"/>
    </location>
    <ligand>
        <name>Mg(2+)</name>
        <dbReference type="ChEBI" id="CHEBI:18420"/>
        <label>1</label>
    </ligand>
</feature>
<evidence type="ECO:0000256" key="1">
    <source>
        <dbReference type="ARBA" id="ARBA00001625"/>
    </source>
</evidence>
<dbReference type="GO" id="GO:0000103">
    <property type="term" value="P:sulfate assimilation"/>
    <property type="evidence" value="ECO:0007669"/>
    <property type="project" value="TreeGrafter"/>
</dbReference>
<feature type="binding site" evidence="10">
    <location>
        <position position="93"/>
    </location>
    <ligand>
        <name>Mg(2+)</name>
        <dbReference type="ChEBI" id="CHEBI:18420"/>
        <label>2</label>
    </ligand>
</feature>
<dbReference type="PROSITE" id="PS00629">
    <property type="entry name" value="IMP_1"/>
    <property type="match status" value="1"/>
</dbReference>
<organism evidence="11 12">
    <name type="scientific">Aquiflexum balticum DSM 16537</name>
    <dbReference type="NCBI Taxonomy" id="758820"/>
    <lineage>
        <taxon>Bacteria</taxon>
        <taxon>Pseudomonadati</taxon>
        <taxon>Bacteroidota</taxon>
        <taxon>Cytophagia</taxon>
        <taxon>Cytophagales</taxon>
        <taxon>Cyclobacteriaceae</taxon>
        <taxon>Aquiflexum</taxon>
    </lineage>
</organism>
<feature type="binding site" evidence="10">
    <location>
        <position position="91"/>
    </location>
    <ligand>
        <name>Mg(2+)</name>
        <dbReference type="ChEBI" id="CHEBI:18420"/>
        <label>1</label>
        <note>catalytic</note>
    </ligand>
</feature>
<feature type="binding site" evidence="9">
    <location>
        <position position="94"/>
    </location>
    <ligand>
        <name>Mg(2+)</name>
        <dbReference type="ChEBI" id="CHEBI:18420"/>
        <label>2</label>
    </ligand>
</feature>
<dbReference type="InterPro" id="IPR020550">
    <property type="entry name" value="Inositol_monophosphatase_CS"/>
</dbReference>
<feature type="binding site" evidence="9">
    <location>
        <position position="91"/>
    </location>
    <ligand>
        <name>Mg(2+)</name>
        <dbReference type="ChEBI" id="CHEBI:18420"/>
        <label>1</label>
    </ligand>
</feature>
<comment type="catalytic activity">
    <reaction evidence="1 9">
        <text>adenosine 3',5'-bisphosphate + H2O = AMP + phosphate</text>
        <dbReference type="Rhea" id="RHEA:10040"/>
        <dbReference type="ChEBI" id="CHEBI:15377"/>
        <dbReference type="ChEBI" id="CHEBI:43474"/>
        <dbReference type="ChEBI" id="CHEBI:58343"/>
        <dbReference type="ChEBI" id="CHEBI:456215"/>
        <dbReference type="EC" id="3.1.3.7"/>
    </reaction>
</comment>
<dbReference type="GO" id="GO:0005886">
    <property type="term" value="C:plasma membrane"/>
    <property type="evidence" value="ECO:0007669"/>
    <property type="project" value="UniProtKB-SubCell"/>
</dbReference>
<dbReference type="CDD" id="cd01638">
    <property type="entry name" value="CysQ"/>
    <property type="match status" value="1"/>
</dbReference>
<dbReference type="HAMAP" id="MF_02095">
    <property type="entry name" value="CysQ"/>
    <property type="match status" value="1"/>
</dbReference>
<protein>
    <recommendedName>
        <fullName evidence="9">3'(2'),5'-bisphosphate nucleotidase CysQ</fullName>
        <ecNumber evidence="9">3.1.3.7</ecNumber>
    </recommendedName>
    <alternativeName>
        <fullName evidence="9">3'(2'),5-bisphosphonucleoside 3'(2')-phosphohydrolase</fullName>
    </alternativeName>
    <alternativeName>
        <fullName evidence="9">3'-phosphoadenosine 5'-phosphate phosphatase</fullName>
        <shortName evidence="9">PAP phosphatase</shortName>
    </alternativeName>
</protein>
<evidence type="ECO:0000256" key="2">
    <source>
        <dbReference type="ARBA" id="ARBA00005289"/>
    </source>
</evidence>
<dbReference type="Gene3D" id="3.40.190.80">
    <property type="match status" value="1"/>
</dbReference>
<feature type="binding site" evidence="9">
    <location>
        <position position="93"/>
    </location>
    <ligand>
        <name>Mg(2+)</name>
        <dbReference type="ChEBI" id="CHEBI:18420"/>
        <label>1</label>
    </ligand>
</feature>
<keyword evidence="3 9" id="KW-1003">Cell membrane</keyword>
<accession>A0A1W2H1Q9</accession>
<dbReference type="STRING" id="758820.SAMN00777080_1376"/>